<sequence length="55" mass="5839">MWHLAPGLTAGSSSSSSSSALFRAPSRRRSQDPSTVSRKPHLGAPDRQPAGPRCH</sequence>
<organism evidence="2 3">
    <name type="scientific">Colletotrichum asianum</name>
    <dbReference type="NCBI Taxonomy" id="702518"/>
    <lineage>
        <taxon>Eukaryota</taxon>
        <taxon>Fungi</taxon>
        <taxon>Dikarya</taxon>
        <taxon>Ascomycota</taxon>
        <taxon>Pezizomycotina</taxon>
        <taxon>Sordariomycetes</taxon>
        <taxon>Hypocreomycetidae</taxon>
        <taxon>Glomerellales</taxon>
        <taxon>Glomerellaceae</taxon>
        <taxon>Colletotrichum</taxon>
        <taxon>Colletotrichum gloeosporioides species complex</taxon>
    </lineage>
</organism>
<feature type="compositionally biased region" description="Low complexity" evidence="1">
    <location>
        <begin position="12"/>
        <end position="24"/>
    </location>
</feature>
<keyword evidence="3" id="KW-1185">Reference proteome</keyword>
<dbReference type="EMBL" id="WOWK01000001">
    <property type="protein sequence ID" value="KAF0332311.1"/>
    <property type="molecule type" value="Genomic_DNA"/>
</dbReference>
<protein>
    <submittedName>
        <fullName evidence="2">Uncharacterized protein</fullName>
    </submittedName>
</protein>
<evidence type="ECO:0000313" key="3">
    <source>
        <dbReference type="Proteomes" id="UP000434172"/>
    </source>
</evidence>
<comment type="caution">
    <text evidence="2">The sequence shown here is derived from an EMBL/GenBank/DDBJ whole genome shotgun (WGS) entry which is preliminary data.</text>
</comment>
<feature type="region of interest" description="Disordered" evidence="1">
    <location>
        <begin position="1"/>
        <end position="55"/>
    </location>
</feature>
<name>A0A8H3WPG5_9PEZI</name>
<proteinExistence type="predicted"/>
<accession>A0A8H3WPG5</accession>
<dbReference type="Proteomes" id="UP000434172">
    <property type="component" value="Unassembled WGS sequence"/>
</dbReference>
<evidence type="ECO:0000313" key="2">
    <source>
        <dbReference type="EMBL" id="KAF0332311.1"/>
    </source>
</evidence>
<gene>
    <name evidence="2" type="ORF">GQ607_000327</name>
</gene>
<dbReference type="AlphaFoldDB" id="A0A8H3WPG5"/>
<evidence type="ECO:0000256" key="1">
    <source>
        <dbReference type="SAM" id="MobiDB-lite"/>
    </source>
</evidence>
<reference evidence="2 3" key="1">
    <citation type="submission" date="2019-12" db="EMBL/GenBank/DDBJ databases">
        <title>A genome sequence resource for the geographically widespread anthracnose pathogen Colletotrichum asianum.</title>
        <authorList>
            <person name="Meng Y."/>
        </authorList>
    </citation>
    <scope>NUCLEOTIDE SEQUENCE [LARGE SCALE GENOMIC DNA]</scope>
    <source>
        <strain evidence="2 3">ICMP 18580</strain>
    </source>
</reference>